<gene>
    <name evidence="8" type="ORF">SAMD00023353_1101250</name>
</gene>
<sequence>MAGQRSDPNTNRKKVKTGCRTCKARRVKCDEGRPSCHRCSSTGRVCDGYGVWGGGAAAKQGARAISPRTLSESVRHAVSSHYGKLSAEQETCFRWFRYRTYTKLPLPFITPFWHTLVLQACAAEPAILHAALALGSAHQRESLEEGAARQSWVALDAQQGFMLREYGKAIRSLQPHFSSRDGRSIQVALVVCALFTFFENLLGRYTTANAHLHSGLRLIAECYTCVGYSDDGTITVTAKKRGYVDDWIIESFTRLHVQAALLGQGLPDLYSRLPMFPIAPIPIIFQSANHAAHHMDRLMLDILQLADQGSLLDNSGVDPAIPVALHERQQALQRELDLWIEAYNATEPDRCAGFSPVDGFYMKVLRGYHTMATIIINTCLEPARETMYDSCTADFIFLVEQLVAIWKAHVARPVWHLNPWTTEMPRRISHSVGDKGWIPLLYFIAVKCRVHRIRLQAVRLLSQTVHKEGVWDSKLVLIIAKEIIRTEEGDFYKDFNDDDKFNVVSIPTIHDITLPPLPDYCRLYNVRVGLPEHPLGVLTLEYGYRREDGSSIGRRRRYYDLKVSRWVSTISESPVW</sequence>
<proteinExistence type="predicted"/>
<dbReference type="InterPro" id="IPR036864">
    <property type="entry name" value="Zn2-C6_fun-type_DNA-bd_sf"/>
</dbReference>
<keyword evidence="5" id="KW-0804">Transcription</keyword>
<evidence type="ECO:0000256" key="1">
    <source>
        <dbReference type="ARBA" id="ARBA00022723"/>
    </source>
</evidence>
<keyword evidence="2" id="KW-0862">Zinc</keyword>
<dbReference type="EMBL" id="DF977456">
    <property type="protein sequence ID" value="GAP84596.1"/>
    <property type="molecule type" value="Genomic_DNA"/>
</dbReference>
<reference evidence="8" key="1">
    <citation type="submission" date="2016-03" db="EMBL/GenBank/DDBJ databases">
        <title>Draft genome sequence of Rosellinia necatrix.</title>
        <authorList>
            <person name="Kanematsu S."/>
        </authorList>
    </citation>
    <scope>NUCLEOTIDE SEQUENCE [LARGE SCALE GENOMIC DNA]</scope>
    <source>
        <strain evidence="8">W97</strain>
    </source>
</reference>
<feature type="domain" description="Zn(2)-C6 fungal-type" evidence="7">
    <location>
        <begin position="18"/>
        <end position="46"/>
    </location>
</feature>
<evidence type="ECO:0000256" key="4">
    <source>
        <dbReference type="ARBA" id="ARBA00023125"/>
    </source>
</evidence>
<evidence type="ECO:0000256" key="6">
    <source>
        <dbReference type="ARBA" id="ARBA00023242"/>
    </source>
</evidence>
<accession>A0A1S7UMM9</accession>
<dbReference type="Pfam" id="PF00172">
    <property type="entry name" value="Zn_clus"/>
    <property type="match status" value="1"/>
</dbReference>
<keyword evidence="1" id="KW-0479">Metal-binding</keyword>
<dbReference type="Gene3D" id="4.10.240.10">
    <property type="entry name" value="Zn(2)-C6 fungal-type DNA-binding domain"/>
    <property type="match status" value="1"/>
</dbReference>
<protein>
    <submittedName>
        <fullName evidence="8">Putative Zn2 Cys6 DNA-binding protein</fullName>
    </submittedName>
</protein>
<keyword evidence="4 8" id="KW-0238">DNA-binding</keyword>
<dbReference type="PROSITE" id="PS50048">
    <property type="entry name" value="ZN2_CY6_FUNGAL_2"/>
    <property type="match status" value="1"/>
</dbReference>
<dbReference type="STRING" id="77044.A0A1S7UMM9"/>
<keyword evidence="9" id="KW-1185">Reference proteome</keyword>
<evidence type="ECO:0000256" key="5">
    <source>
        <dbReference type="ARBA" id="ARBA00023163"/>
    </source>
</evidence>
<dbReference type="PANTHER" id="PTHR36206">
    <property type="entry name" value="ASPERCRYPTIN BIOSYNTHESIS CLUSTER-SPECIFIC TRANSCRIPTION REGULATOR ATNN-RELATED"/>
    <property type="match status" value="1"/>
</dbReference>
<name>A0A1S7UMM9_ROSNE</name>
<evidence type="ECO:0000313" key="9">
    <source>
        <dbReference type="Proteomes" id="UP000054516"/>
    </source>
</evidence>
<dbReference type="GO" id="GO:0003677">
    <property type="term" value="F:DNA binding"/>
    <property type="evidence" value="ECO:0007669"/>
    <property type="project" value="UniProtKB-KW"/>
</dbReference>
<dbReference type="SUPFAM" id="SSF57701">
    <property type="entry name" value="Zn2/Cys6 DNA-binding domain"/>
    <property type="match status" value="1"/>
</dbReference>
<dbReference type="GO" id="GO:0000981">
    <property type="term" value="F:DNA-binding transcription factor activity, RNA polymerase II-specific"/>
    <property type="evidence" value="ECO:0007669"/>
    <property type="project" value="InterPro"/>
</dbReference>
<evidence type="ECO:0000256" key="2">
    <source>
        <dbReference type="ARBA" id="ARBA00022833"/>
    </source>
</evidence>
<dbReference type="InterPro" id="IPR052360">
    <property type="entry name" value="Transcr_Regulatory_Proteins"/>
</dbReference>
<keyword evidence="6" id="KW-0539">Nucleus</keyword>
<dbReference type="OrthoDB" id="3172332at2759"/>
<organism evidence="8">
    <name type="scientific">Rosellinia necatrix</name>
    <name type="common">White root-rot fungus</name>
    <dbReference type="NCBI Taxonomy" id="77044"/>
    <lineage>
        <taxon>Eukaryota</taxon>
        <taxon>Fungi</taxon>
        <taxon>Dikarya</taxon>
        <taxon>Ascomycota</taxon>
        <taxon>Pezizomycotina</taxon>
        <taxon>Sordariomycetes</taxon>
        <taxon>Xylariomycetidae</taxon>
        <taxon>Xylariales</taxon>
        <taxon>Xylariaceae</taxon>
        <taxon>Rosellinia</taxon>
    </lineage>
</organism>
<dbReference type="InterPro" id="IPR001138">
    <property type="entry name" value="Zn2Cys6_DnaBD"/>
</dbReference>
<dbReference type="PROSITE" id="PS00463">
    <property type="entry name" value="ZN2_CY6_FUNGAL_1"/>
    <property type="match status" value="1"/>
</dbReference>
<evidence type="ECO:0000259" key="7">
    <source>
        <dbReference type="PROSITE" id="PS50048"/>
    </source>
</evidence>
<evidence type="ECO:0000256" key="3">
    <source>
        <dbReference type="ARBA" id="ARBA00023015"/>
    </source>
</evidence>
<keyword evidence="3" id="KW-0805">Transcription regulation</keyword>
<dbReference type="GO" id="GO:0008270">
    <property type="term" value="F:zinc ion binding"/>
    <property type="evidence" value="ECO:0007669"/>
    <property type="project" value="InterPro"/>
</dbReference>
<evidence type="ECO:0000313" key="8">
    <source>
        <dbReference type="EMBL" id="GAP84596.1"/>
    </source>
</evidence>
<dbReference type="Proteomes" id="UP000054516">
    <property type="component" value="Unassembled WGS sequence"/>
</dbReference>
<dbReference type="CDD" id="cd00067">
    <property type="entry name" value="GAL4"/>
    <property type="match status" value="1"/>
</dbReference>
<dbReference type="AlphaFoldDB" id="A0A1S7UMM9"/>
<dbReference type="OMA" id="SPHREGI"/>
<dbReference type="PANTHER" id="PTHR36206:SF16">
    <property type="entry name" value="TRANSCRIPTION FACTOR DOMAIN-CONTAINING PROTEIN-RELATED"/>
    <property type="match status" value="1"/>
</dbReference>
<dbReference type="SMART" id="SM00066">
    <property type="entry name" value="GAL4"/>
    <property type="match status" value="1"/>
</dbReference>